<dbReference type="InterPro" id="IPR029033">
    <property type="entry name" value="His_PPase_superfam"/>
</dbReference>
<dbReference type="STRING" id="262543.Exig_0516"/>
<dbReference type="AlphaFoldDB" id="B1YJG8"/>
<proteinExistence type="predicted"/>
<evidence type="ECO:0000313" key="2">
    <source>
        <dbReference type="Proteomes" id="UP000001681"/>
    </source>
</evidence>
<keyword evidence="2" id="KW-1185">Reference proteome</keyword>
<dbReference type="CDD" id="cd07067">
    <property type="entry name" value="HP_PGM_like"/>
    <property type="match status" value="1"/>
</dbReference>
<dbReference type="SMART" id="SM00855">
    <property type="entry name" value="PGAM"/>
    <property type="match status" value="1"/>
</dbReference>
<dbReference type="eggNOG" id="COG0406">
    <property type="taxonomic scope" value="Bacteria"/>
</dbReference>
<dbReference type="RefSeq" id="WP_012369422.1">
    <property type="nucleotide sequence ID" value="NC_010556.1"/>
</dbReference>
<sequence length="186" mass="21506">MTTTIYLVRHAHSTYSTDEKARPLSEQGRYDAEQLTTLFEGIKPDQIYASPYRRAIETVQPLAEQYGLVIQEAAAFQERLLAPEELPDFQQAVGYVWEHPDENPYGGESNVTAQRRIVPEIKRLLEKHKDQTVVIGTHGNIMVLLMQHFDPAYGYAFWKTLKMPAVYQMTFKDETFLQIEEVCQHN</sequence>
<accession>B1YJG8</accession>
<name>B1YJG8_EXIS2</name>
<evidence type="ECO:0000313" key="1">
    <source>
        <dbReference type="EMBL" id="ACB59998.1"/>
    </source>
</evidence>
<dbReference type="Proteomes" id="UP000001681">
    <property type="component" value="Chromosome"/>
</dbReference>
<dbReference type="Gene3D" id="3.40.50.1240">
    <property type="entry name" value="Phosphoglycerate mutase-like"/>
    <property type="match status" value="1"/>
</dbReference>
<dbReference type="EMBL" id="CP001022">
    <property type="protein sequence ID" value="ACB59998.1"/>
    <property type="molecule type" value="Genomic_DNA"/>
</dbReference>
<dbReference type="Pfam" id="PF00300">
    <property type="entry name" value="His_Phos_1"/>
    <property type="match status" value="1"/>
</dbReference>
<organism evidence="1 2">
    <name type="scientific">Exiguobacterium sibiricum (strain DSM 17290 / CCUG 55495 / CIP 109462 / JCM 13490 / 255-15)</name>
    <dbReference type="NCBI Taxonomy" id="262543"/>
    <lineage>
        <taxon>Bacteria</taxon>
        <taxon>Bacillati</taxon>
        <taxon>Bacillota</taxon>
        <taxon>Bacilli</taxon>
        <taxon>Bacillales</taxon>
        <taxon>Bacillales Family XII. Incertae Sedis</taxon>
        <taxon>Exiguobacterium</taxon>
    </lineage>
</organism>
<protein>
    <submittedName>
        <fullName evidence="1">Phosphoglycerate mutase</fullName>
    </submittedName>
</protein>
<reference evidence="1 2" key="2">
    <citation type="journal article" date="2008" name="BMC Genomics">
        <title>Architecture of thermal adaptation in an Exiguobacterium sibiricum strain isolated from 3 million year old permafrost: a genome and transcriptome approach.</title>
        <authorList>
            <person name="Rodrigues D.F."/>
            <person name="Ivanova N."/>
            <person name="He Z."/>
            <person name="Huebner M."/>
            <person name="Zhou J."/>
            <person name="Tiedje J.M."/>
        </authorList>
    </citation>
    <scope>NUCLEOTIDE SEQUENCE [LARGE SCALE GENOMIC DNA]</scope>
    <source>
        <strain evidence="2">DSM 17290 / CIP 109462 / JCM 13490 / 255-15</strain>
    </source>
</reference>
<dbReference type="PANTHER" id="PTHR48100:SF59">
    <property type="entry name" value="ADENOSYLCOBALAMIN_ALPHA-RIBAZOLE PHOSPHATASE"/>
    <property type="match status" value="1"/>
</dbReference>
<dbReference type="OrthoDB" id="2185101at2"/>
<dbReference type="SUPFAM" id="SSF53254">
    <property type="entry name" value="Phosphoglycerate mutase-like"/>
    <property type="match status" value="1"/>
</dbReference>
<dbReference type="HOGENOM" id="CLU_033323_12_2_9"/>
<reference evidence="2" key="3">
    <citation type="submission" date="2008-04" db="EMBL/GenBank/DDBJ databases">
        <title>Complete sequence of chromosome of Exiguobacterium sibiricum 255-15.</title>
        <authorList>
            <consortium name="US DOE Joint Genome Institute"/>
            <person name="Copeland A."/>
            <person name="Lucas S."/>
            <person name="Lapidus A."/>
            <person name="Glavina del Rio T."/>
            <person name="Dalin E."/>
            <person name="Tice H."/>
            <person name="Bruce D."/>
            <person name="Goodwin L."/>
            <person name="Pitluck S."/>
            <person name="Kiss H."/>
            <person name="Chertkov O."/>
            <person name="Monk C."/>
            <person name="Brettin T."/>
            <person name="Detter J.C."/>
            <person name="Han C."/>
            <person name="Kuske C.R."/>
            <person name="Schmutz J."/>
            <person name="Larimer F."/>
            <person name="Land M."/>
            <person name="Hauser L."/>
            <person name="Kyrpides N."/>
            <person name="Mikhailova N."/>
            <person name="Vishnivetskaya T."/>
            <person name="Rodrigues D.F."/>
            <person name="Gilichinsky D."/>
            <person name="Tiedje J."/>
            <person name="Richardson P."/>
        </authorList>
    </citation>
    <scope>NUCLEOTIDE SEQUENCE [LARGE SCALE GENOMIC DNA]</scope>
    <source>
        <strain evidence="2">DSM 17290 / CIP 109462 / JCM 13490 / 255-15</strain>
    </source>
</reference>
<dbReference type="GO" id="GO:0016791">
    <property type="term" value="F:phosphatase activity"/>
    <property type="evidence" value="ECO:0007669"/>
    <property type="project" value="TreeGrafter"/>
</dbReference>
<gene>
    <name evidence="1" type="ordered locus">Exig_0516</name>
</gene>
<dbReference type="PANTHER" id="PTHR48100">
    <property type="entry name" value="BROAD-SPECIFICITY PHOSPHATASE YOR283W-RELATED"/>
    <property type="match status" value="1"/>
</dbReference>
<dbReference type="GO" id="GO:0005737">
    <property type="term" value="C:cytoplasm"/>
    <property type="evidence" value="ECO:0007669"/>
    <property type="project" value="TreeGrafter"/>
</dbReference>
<reference evidence="1 2" key="1">
    <citation type="journal article" date="2006" name="Extremophiles">
        <title>Characterization of Exiguobacterium isolates from the Siberian permafrost. Description of Exiguobacterium sibiricum sp. nov.</title>
        <authorList>
            <person name="Rodrigues D.F."/>
            <person name="Goris J."/>
            <person name="Vishnivetskaya T."/>
            <person name="Gilichinsky D."/>
            <person name="Thomashow M.F."/>
            <person name="Tiedje J.M."/>
        </authorList>
    </citation>
    <scope>NUCLEOTIDE SEQUENCE [LARGE SCALE GENOMIC DNA]</scope>
    <source>
        <strain evidence="2">DSM 17290 / CIP 109462 / JCM 13490 / 255-15</strain>
    </source>
</reference>
<dbReference type="InterPro" id="IPR050275">
    <property type="entry name" value="PGM_Phosphatase"/>
</dbReference>
<dbReference type="InterPro" id="IPR013078">
    <property type="entry name" value="His_Pase_superF_clade-1"/>
</dbReference>
<dbReference type="KEGG" id="esi:Exig_0516"/>